<dbReference type="OrthoDB" id="9965015at2"/>
<evidence type="ECO:0000313" key="1">
    <source>
        <dbReference type="EMBL" id="SDG10517.1"/>
    </source>
</evidence>
<sequence length="180" mass="20614">MTFCSQSFFLAFKKSLDQTRNLLIEGKAYNAIDTERVFRAVDLACKAQSGYFPLRGKAFWNGKAGREFLCDYTFHNEHGRVLLALESEWGTMASPKQTVEKVLYDFRKVVNMAAPIKIMVFAYTDTSNERVCLETMRRLILHWPSEAIGTLLAISCPWHDEMYSESVRGYSWDKGGRASI</sequence>
<accession>A0A1G7RIA5</accession>
<dbReference type="RefSeq" id="WP_092524958.1">
    <property type="nucleotide sequence ID" value="NZ_FNCI01000004.1"/>
</dbReference>
<gene>
    <name evidence="1" type="ORF">SAMN05216571_104283</name>
</gene>
<keyword evidence="2" id="KW-1185">Reference proteome</keyword>
<protein>
    <submittedName>
        <fullName evidence="1">Uncharacterized protein</fullName>
    </submittedName>
</protein>
<organism evidence="1 2">
    <name type="scientific">Onishia taeanensis</name>
    <dbReference type="NCBI Taxonomy" id="284577"/>
    <lineage>
        <taxon>Bacteria</taxon>
        <taxon>Pseudomonadati</taxon>
        <taxon>Pseudomonadota</taxon>
        <taxon>Gammaproteobacteria</taxon>
        <taxon>Oceanospirillales</taxon>
        <taxon>Halomonadaceae</taxon>
        <taxon>Onishia</taxon>
    </lineage>
</organism>
<dbReference type="EMBL" id="FNCI01000004">
    <property type="protein sequence ID" value="SDG10517.1"/>
    <property type="molecule type" value="Genomic_DNA"/>
</dbReference>
<evidence type="ECO:0000313" key="2">
    <source>
        <dbReference type="Proteomes" id="UP000198641"/>
    </source>
</evidence>
<dbReference type="Proteomes" id="UP000198641">
    <property type="component" value="Unassembled WGS sequence"/>
</dbReference>
<name>A0A1G7RIA5_9GAMM</name>
<dbReference type="AlphaFoldDB" id="A0A1G7RIA5"/>
<reference evidence="1 2" key="1">
    <citation type="submission" date="2016-10" db="EMBL/GenBank/DDBJ databases">
        <authorList>
            <person name="de Groot N.N."/>
        </authorList>
    </citation>
    <scope>NUCLEOTIDE SEQUENCE [LARGE SCALE GENOMIC DNA]</scope>
    <source>
        <strain evidence="1 2">BH539</strain>
    </source>
</reference>
<proteinExistence type="predicted"/>